<dbReference type="CDD" id="cd00054">
    <property type="entry name" value="EGF_CA"/>
    <property type="match status" value="1"/>
</dbReference>
<feature type="binding site" evidence="20">
    <location>
        <position position="447"/>
    </location>
    <ligand>
        <name>ATP</name>
        <dbReference type="ChEBI" id="CHEBI:30616"/>
    </ligand>
</feature>
<dbReference type="SUPFAM" id="SSF57196">
    <property type="entry name" value="EGF/Laminin"/>
    <property type="match status" value="1"/>
</dbReference>
<evidence type="ECO:0000313" key="26">
    <source>
        <dbReference type="Proteomes" id="UP000828251"/>
    </source>
</evidence>
<keyword evidence="6 21" id="KW-0812">Transmembrane</keyword>
<dbReference type="InterPro" id="IPR001881">
    <property type="entry name" value="EGF-like_Ca-bd_dom"/>
</dbReference>
<dbReference type="PROSITE" id="PS50011">
    <property type="entry name" value="PROTEIN_KINASE_DOM"/>
    <property type="match status" value="1"/>
</dbReference>
<dbReference type="OrthoDB" id="4062651at2759"/>
<comment type="catalytic activity">
    <reaction evidence="16">
        <text>L-seryl-[protein] + ATP = O-phospho-L-seryl-[protein] + ADP + H(+)</text>
        <dbReference type="Rhea" id="RHEA:17989"/>
        <dbReference type="Rhea" id="RHEA-COMP:9863"/>
        <dbReference type="Rhea" id="RHEA-COMP:11604"/>
        <dbReference type="ChEBI" id="CHEBI:15378"/>
        <dbReference type="ChEBI" id="CHEBI:29999"/>
        <dbReference type="ChEBI" id="CHEBI:30616"/>
        <dbReference type="ChEBI" id="CHEBI:83421"/>
        <dbReference type="ChEBI" id="CHEBI:456216"/>
    </reaction>
</comment>
<dbReference type="EMBL" id="JAIQCV010000005">
    <property type="protein sequence ID" value="KAH1096801.1"/>
    <property type="molecule type" value="Genomic_DNA"/>
</dbReference>
<keyword evidence="2" id="KW-0723">Serine/threonine-protein kinase</keyword>
<dbReference type="SMART" id="SM00181">
    <property type="entry name" value="EGF"/>
    <property type="match status" value="2"/>
</dbReference>
<dbReference type="Gene3D" id="1.10.510.10">
    <property type="entry name" value="Transferase(Phosphotransferase) domain 1"/>
    <property type="match status" value="1"/>
</dbReference>
<evidence type="ECO:0000256" key="20">
    <source>
        <dbReference type="PROSITE-ProRule" id="PRU10141"/>
    </source>
</evidence>
<gene>
    <name evidence="25" type="ORF">J1N35_013722</name>
</gene>
<evidence type="ECO:0000256" key="19">
    <source>
        <dbReference type="PROSITE-ProRule" id="PRU00076"/>
    </source>
</evidence>
<feature type="domain" description="EGF-like" evidence="24">
    <location>
        <begin position="292"/>
        <end position="328"/>
    </location>
</feature>
<keyword evidence="11 20" id="KW-0067">ATP-binding</keyword>
<keyword evidence="14 19" id="KW-1015">Disulfide bond</keyword>
<keyword evidence="15" id="KW-0325">Glycoprotein</keyword>
<evidence type="ECO:0000256" key="1">
    <source>
        <dbReference type="ARBA" id="ARBA00004479"/>
    </source>
</evidence>
<dbReference type="PROSITE" id="PS00010">
    <property type="entry name" value="ASX_HYDROXYL"/>
    <property type="match status" value="1"/>
</dbReference>
<dbReference type="SMART" id="SM00220">
    <property type="entry name" value="S_TKc"/>
    <property type="match status" value="1"/>
</dbReference>
<dbReference type="InterPro" id="IPR000152">
    <property type="entry name" value="EGF-type_Asp/Asn_hydroxyl_site"/>
</dbReference>
<dbReference type="SUPFAM" id="SSF56112">
    <property type="entry name" value="Protein kinase-like (PK-like)"/>
    <property type="match status" value="1"/>
</dbReference>
<evidence type="ECO:0000256" key="7">
    <source>
        <dbReference type="ARBA" id="ARBA00022729"/>
    </source>
</evidence>
<dbReference type="InterPro" id="IPR045274">
    <property type="entry name" value="WAK-like"/>
</dbReference>
<dbReference type="InterPro" id="IPR008271">
    <property type="entry name" value="Ser/Thr_kinase_AS"/>
</dbReference>
<keyword evidence="26" id="KW-1185">Reference proteome</keyword>
<evidence type="ECO:0000256" key="5">
    <source>
        <dbReference type="ARBA" id="ARBA00022679"/>
    </source>
</evidence>
<keyword evidence="8" id="KW-0677">Repeat</keyword>
<dbReference type="GO" id="GO:0007166">
    <property type="term" value="P:cell surface receptor signaling pathway"/>
    <property type="evidence" value="ECO:0007669"/>
    <property type="project" value="InterPro"/>
</dbReference>
<dbReference type="Gene3D" id="3.30.200.20">
    <property type="entry name" value="Phosphorylase Kinase, domain 1"/>
    <property type="match status" value="1"/>
</dbReference>
<keyword evidence="12 21" id="KW-1133">Transmembrane helix</keyword>
<keyword evidence="5" id="KW-0808">Transferase</keyword>
<evidence type="ECO:0000256" key="21">
    <source>
        <dbReference type="SAM" id="Phobius"/>
    </source>
</evidence>
<dbReference type="Pfam" id="PF13947">
    <property type="entry name" value="GUB_WAK_bind"/>
    <property type="match status" value="1"/>
</dbReference>
<dbReference type="CDD" id="cd14066">
    <property type="entry name" value="STKc_IRAK"/>
    <property type="match status" value="1"/>
</dbReference>
<dbReference type="PANTHER" id="PTHR27005">
    <property type="entry name" value="WALL-ASSOCIATED RECEPTOR KINASE-LIKE 21"/>
    <property type="match status" value="1"/>
</dbReference>
<dbReference type="Proteomes" id="UP000828251">
    <property type="component" value="Unassembled WGS sequence"/>
</dbReference>
<evidence type="ECO:0000256" key="12">
    <source>
        <dbReference type="ARBA" id="ARBA00022989"/>
    </source>
</evidence>
<dbReference type="PROSITE" id="PS00108">
    <property type="entry name" value="PROTEIN_KINASE_ST"/>
    <property type="match status" value="1"/>
</dbReference>
<dbReference type="InterPro" id="IPR049883">
    <property type="entry name" value="NOTCH1_EGF-like"/>
</dbReference>
<evidence type="ECO:0000259" key="24">
    <source>
        <dbReference type="PROSITE" id="PS50026"/>
    </source>
</evidence>
<comment type="function">
    <text evidence="18">Serine/threonine-protein kinase that may function as a signaling receptor of extracellular matrix component. Binding to pectin may have significance in the control of cell expansion, morphogenesis and development.</text>
</comment>
<keyword evidence="10" id="KW-0418">Kinase</keyword>
<dbReference type="PROSITE" id="PS00107">
    <property type="entry name" value="PROTEIN_KINASE_ATP"/>
    <property type="match status" value="1"/>
</dbReference>
<feature type="transmembrane region" description="Helical" evidence="21">
    <location>
        <begin position="346"/>
        <end position="367"/>
    </location>
</feature>
<dbReference type="GO" id="GO:0030247">
    <property type="term" value="F:polysaccharide binding"/>
    <property type="evidence" value="ECO:0007669"/>
    <property type="project" value="InterPro"/>
</dbReference>
<dbReference type="FunFam" id="1.10.510.10:FF:000084">
    <property type="entry name" value="Wall-associated receptor kinase 2"/>
    <property type="match status" value="1"/>
</dbReference>
<dbReference type="InterPro" id="IPR018097">
    <property type="entry name" value="EGF_Ca-bd_CS"/>
</dbReference>
<dbReference type="GO" id="GO:0005886">
    <property type="term" value="C:plasma membrane"/>
    <property type="evidence" value="ECO:0007669"/>
    <property type="project" value="TreeGrafter"/>
</dbReference>
<evidence type="ECO:0008006" key="27">
    <source>
        <dbReference type="Google" id="ProtNLM"/>
    </source>
</evidence>
<dbReference type="SMART" id="SM00179">
    <property type="entry name" value="EGF_CA"/>
    <property type="match status" value="1"/>
</dbReference>
<comment type="catalytic activity">
    <reaction evidence="17">
        <text>L-threonyl-[protein] + ATP = O-phospho-L-threonyl-[protein] + ADP + H(+)</text>
        <dbReference type="Rhea" id="RHEA:46608"/>
        <dbReference type="Rhea" id="RHEA-COMP:11060"/>
        <dbReference type="Rhea" id="RHEA-COMP:11605"/>
        <dbReference type="ChEBI" id="CHEBI:15378"/>
        <dbReference type="ChEBI" id="CHEBI:30013"/>
        <dbReference type="ChEBI" id="CHEBI:30616"/>
        <dbReference type="ChEBI" id="CHEBI:61977"/>
        <dbReference type="ChEBI" id="CHEBI:456216"/>
    </reaction>
</comment>
<evidence type="ECO:0000313" key="25">
    <source>
        <dbReference type="EMBL" id="KAH1096801.1"/>
    </source>
</evidence>
<evidence type="ECO:0000256" key="16">
    <source>
        <dbReference type="ARBA" id="ARBA00047558"/>
    </source>
</evidence>
<dbReference type="GO" id="GO:0005524">
    <property type="term" value="F:ATP binding"/>
    <property type="evidence" value="ECO:0007669"/>
    <property type="project" value="UniProtKB-UniRule"/>
</dbReference>
<feature type="disulfide bond" evidence="19">
    <location>
        <begin position="257"/>
        <end position="274"/>
    </location>
</feature>
<dbReference type="GO" id="GO:0005509">
    <property type="term" value="F:calcium ion binding"/>
    <property type="evidence" value="ECO:0007669"/>
    <property type="project" value="InterPro"/>
</dbReference>
<evidence type="ECO:0000256" key="6">
    <source>
        <dbReference type="ARBA" id="ARBA00022692"/>
    </source>
</evidence>
<dbReference type="InterPro" id="IPR001245">
    <property type="entry name" value="Ser-Thr/Tyr_kinase_cat_dom"/>
</dbReference>
<dbReference type="InterPro" id="IPR017441">
    <property type="entry name" value="Protein_kinase_ATP_BS"/>
</dbReference>
<proteinExistence type="predicted"/>
<dbReference type="Gene3D" id="2.10.25.10">
    <property type="entry name" value="Laminin"/>
    <property type="match status" value="2"/>
</dbReference>
<dbReference type="FunFam" id="3.30.200.20:FF:000043">
    <property type="entry name" value="Wall-associated receptor kinase 2"/>
    <property type="match status" value="1"/>
</dbReference>
<evidence type="ECO:0000256" key="15">
    <source>
        <dbReference type="ARBA" id="ARBA00023180"/>
    </source>
</evidence>
<feature type="signal peptide" evidence="22">
    <location>
        <begin position="1"/>
        <end position="22"/>
    </location>
</feature>
<evidence type="ECO:0000256" key="3">
    <source>
        <dbReference type="ARBA" id="ARBA00022536"/>
    </source>
</evidence>
<keyword evidence="4" id="KW-0597">Phosphoprotein</keyword>
<evidence type="ECO:0000256" key="11">
    <source>
        <dbReference type="ARBA" id="ARBA00022840"/>
    </source>
</evidence>
<accession>A0A9D4A934</accession>
<keyword evidence="13 21" id="KW-0472">Membrane</keyword>
<feature type="domain" description="EGF-like" evidence="24">
    <location>
        <begin position="247"/>
        <end position="291"/>
    </location>
</feature>
<dbReference type="InterPro" id="IPR025287">
    <property type="entry name" value="WAK_GUB"/>
</dbReference>
<evidence type="ECO:0000256" key="9">
    <source>
        <dbReference type="ARBA" id="ARBA00022741"/>
    </source>
</evidence>
<dbReference type="AlphaFoldDB" id="A0A9D4A934"/>
<protein>
    <recommendedName>
        <fullName evidence="27">Protein kinase domain-containing protein</fullName>
    </recommendedName>
</protein>
<name>A0A9D4A934_9ROSI</name>
<dbReference type="Pfam" id="PF07645">
    <property type="entry name" value="EGF_CA"/>
    <property type="match status" value="1"/>
</dbReference>
<feature type="domain" description="Protein kinase" evidence="23">
    <location>
        <begin position="418"/>
        <end position="701"/>
    </location>
</feature>
<dbReference type="FunFam" id="2.10.25.10:FF:000038">
    <property type="entry name" value="Fibrillin 2"/>
    <property type="match status" value="1"/>
</dbReference>
<evidence type="ECO:0000256" key="4">
    <source>
        <dbReference type="ARBA" id="ARBA00022553"/>
    </source>
</evidence>
<dbReference type="PANTHER" id="PTHR27005:SF468">
    <property type="entry name" value="OS01G0310500 PROTEIN"/>
    <property type="match status" value="1"/>
</dbReference>
<feature type="chain" id="PRO_5039116986" description="Protein kinase domain-containing protein" evidence="22">
    <location>
        <begin position="23"/>
        <end position="735"/>
    </location>
</feature>
<comment type="subcellular location">
    <subcellularLocation>
        <location evidence="1">Membrane</location>
        <topology evidence="1">Single-pass type I membrane protein</topology>
    </subcellularLocation>
</comment>
<dbReference type="InterPro" id="IPR000719">
    <property type="entry name" value="Prot_kinase_dom"/>
</dbReference>
<evidence type="ECO:0000259" key="23">
    <source>
        <dbReference type="PROSITE" id="PS50011"/>
    </source>
</evidence>
<comment type="caution">
    <text evidence="25">The sequence shown here is derived from an EMBL/GenBank/DDBJ whole genome shotgun (WGS) entry which is preliminary data.</text>
</comment>
<evidence type="ECO:0000256" key="13">
    <source>
        <dbReference type="ARBA" id="ARBA00023136"/>
    </source>
</evidence>
<organism evidence="25 26">
    <name type="scientific">Gossypium stocksii</name>
    <dbReference type="NCBI Taxonomy" id="47602"/>
    <lineage>
        <taxon>Eukaryota</taxon>
        <taxon>Viridiplantae</taxon>
        <taxon>Streptophyta</taxon>
        <taxon>Embryophyta</taxon>
        <taxon>Tracheophyta</taxon>
        <taxon>Spermatophyta</taxon>
        <taxon>Magnoliopsida</taxon>
        <taxon>eudicotyledons</taxon>
        <taxon>Gunneridae</taxon>
        <taxon>Pentapetalae</taxon>
        <taxon>rosids</taxon>
        <taxon>malvids</taxon>
        <taxon>Malvales</taxon>
        <taxon>Malvaceae</taxon>
        <taxon>Malvoideae</taxon>
        <taxon>Gossypium</taxon>
    </lineage>
</organism>
<evidence type="ECO:0000256" key="8">
    <source>
        <dbReference type="ARBA" id="ARBA00022737"/>
    </source>
</evidence>
<evidence type="ECO:0000256" key="17">
    <source>
        <dbReference type="ARBA" id="ARBA00047951"/>
    </source>
</evidence>
<dbReference type="PROSITE" id="PS01187">
    <property type="entry name" value="EGF_CA"/>
    <property type="match status" value="1"/>
</dbReference>
<dbReference type="PROSITE" id="PS50026">
    <property type="entry name" value="EGF_3"/>
    <property type="match status" value="2"/>
</dbReference>
<evidence type="ECO:0000256" key="22">
    <source>
        <dbReference type="SAM" id="SignalP"/>
    </source>
</evidence>
<dbReference type="GO" id="GO:0004674">
    <property type="term" value="F:protein serine/threonine kinase activity"/>
    <property type="evidence" value="ECO:0007669"/>
    <property type="project" value="UniProtKB-KW"/>
</dbReference>
<evidence type="ECO:0000256" key="18">
    <source>
        <dbReference type="ARBA" id="ARBA00058961"/>
    </source>
</evidence>
<comment type="caution">
    <text evidence="19">Lacks conserved residue(s) required for the propagation of feature annotation.</text>
</comment>
<evidence type="ECO:0000256" key="10">
    <source>
        <dbReference type="ARBA" id="ARBA00022777"/>
    </source>
</evidence>
<evidence type="ECO:0000256" key="2">
    <source>
        <dbReference type="ARBA" id="ARBA00022527"/>
    </source>
</evidence>
<dbReference type="Pfam" id="PF07714">
    <property type="entry name" value="PK_Tyr_Ser-Thr"/>
    <property type="match status" value="1"/>
</dbReference>
<keyword evidence="3 19" id="KW-0245">EGF-like domain</keyword>
<dbReference type="InterPro" id="IPR000742">
    <property type="entry name" value="EGF"/>
</dbReference>
<reference evidence="25 26" key="1">
    <citation type="journal article" date="2021" name="Plant Biotechnol. J.">
        <title>Multi-omics assisted identification of the key and species-specific regulatory components of drought-tolerant mechanisms in Gossypium stocksii.</title>
        <authorList>
            <person name="Yu D."/>
            <person name="Ke L."/>
            <person name="Zhang D."/>
            <person name="Wu Y."/>
            <person name="Sun Y."/>
            <person name="Mei J."/>
            <person name="Sun J."/>
            <person name="Sun Y."/>
        </authorList>
    </citation>
    <scope>NUCLEOTIDE SEQUENCE [LARGE SCALE GENOMIC DNA]</scope>
    <source>
        <strain evidence="26">cv. E1</strain>
        <tissue evidence="25">Leaf</tissue>
    </source>
</reference>
<keyword evidence="7 22" id="KW-0732">Signal</keyword>
<sequence length="735" mass="81827">MATLALVRILQLILFSCLLAAGESVASQALPGCKDECGNLSIPYPFGMTPGCYLNDSFLISCNTSVSPHRPQLVHGNLEVTDITLEGQVEILHYVAKDCYNRNGTIADSNFPQLRAAMFTISNDRNKFIAVGCDTRAQIWAEREHNNSTYFTGCMAYCEKTDALHLNGSCSGVGCCQVSIPSGLKNLNMSVLSYYNHTLVWDFNPCSYAFVVDESKFSFSDKSFGELAHKEFLPMALDWAIGNEPCNASEHKPDYACKQNSICYNPENRSGYLCKCKDGYNGNPYHPHGCEDIDECKDSSLHSCISERNCFNTPGSYKCFCTKGSYGDGEKDRKGCMRNQANVIKISIVIGLCVLVVIVGSSWLFFINKKRKLLNMKKKFFKQNGGLLLQQELHEQRVSTETVKIFTAEALKNATTNYDESQIIGKGGFGTVYKGILKNGTEVAIKKSKVVDQSQIKQFINKVIILTQINHRNVVKLLGCCLETEVPLLVYEFVSNGTLSKHIHCEDKASSISWGIRLRIATESAQVLSYLHSAASIPIIHRDVKPTNILLDDNYTAKVSDFGASRLVPMDQTQLSTMVQGTLGYLDPEYLCTAQLTEKSDVYSFGVVLVELLTGKTAHSFDGPEEERNLANHFVLWLKNDRLFEILDDKVAKEGAVEQIKEVAKLAKKCLNVKGEERPSMKEVAQVLEDVRRLRCQHPWAEVAVNLEETEFLLGETYIDVSTNNSSQGFTTMTV</sequence>
<keyword evidence="9 20" id="KW-0547">Nucleotide-binding</keyword>
<dbReference type="InterPro" id="IPR011009">
    <property type="entry name" value="Kinase-like_dom_sf"/>
</dbReference>
<evidence type="ECO:0000256" key="14">
    <source>
        <dbReference type="ARBA" id="ARBA00023157"/>
    </source>
</evidence>